<dbReference type="PANTHER" id="PTHR24346:SF30">
    <property type="entry name" value="MATERNAL EMBRYONIC LEUCINE ZIPPER KINASE"/>
    <property type="match status" value="1"/>
</dbReference>
<proteinExistence type="predicted"/>
<evidence type="ECO:0000256" key="2">
    <source>
        <dbReference type="ARBA" id="ARBA00022840"/>
    </source>
</evidence>
<dbReference type="OrthoDB" id="193931at2759"/>
<dbReference type="GO" id="GO:0035556">
    <property type="term" value="P:intracellular signal transduction"/>
    <property type="evidence" value="ECO:0007669"/>
    <property type="project" value="TreeGrafter"/>
</dbReference>
<reference evidence="4 5" key="1">
    <citation type="submission" date="2017-08" db="EMBL/GenBank/DDBJ databases">
        <title>Acidophilic green algal genome provides insights into adaptation to an acidic environment.</title>
        <authorList>
            <person name="Hirooka S."/>
            <person name="Hirose Y."/>
            <person name="Kanesaki Y."/>
            <person name="Higuchi S."/>
            <person name="Fujiwara T."/>
            <person name="Onuma R."/>
            <person name="Era A."/>
            <person name="Ohbayashi R."/>
            <person name="Uzuka A."/>
            <person name="Nozaki H."/>
            <person name="Yoshikawa H."/>
            <person name="Miyagishima S.Y."/>
        </authorList>
    </citation>
    <scope>NUCLEOTIDE SEQUENCE [LARGE SCALE GENOMIC DNA]</scope>
    <source>
        <strain evidence="4 5">NIES-2499</strain>
    </source>
</reference>
<dbReference type="PROSITE" id="PS50011">
    <property type="entry name" value="PROTEIN_KINASE_DOM"/>
    <property type="match status" value="1"/>
</dbReference>
<dbReference type="Gene3D" id="1.10.510.10">
    <property type="entry name" value="Transferase(Phosphotransferase) domain 1"/>
    <property type="match status" value="1"/>
</dbReference>
<evidence type="ECO:0000313" key="5">
    <source>
        <dbReference type="Proteomes" id="UP000232323"/>
    </source>
</evidence>
<evidence type="ECO:0000313" key="4">
    <source>
        <dbReference type="EMBL" id="GAX78594.1"/>
    </source>
</evidence>
<organism evidence="4 5">
    <name type="scientific">Chlamydomonas eustigma</name>
    <dbReference type="NCBI Taxonomy" id="1157962"/>
    <lineage>
        <taxon>Eukaryota</taxon>
        <taxon>Viridiplantae</taxon>
        <taxon>Chlorophyta</taxon>
        <taxon>core chlorophytes</taxon>
        <taxon>Chlorophyceae</taxon>
        <taxon>CS clade</taxon>
        <taxon>Chlamydomonadales</taxon>
        <taxon>Chlamydomonadaceae</taxon>
        <taxon>Chlamydomonas</taxon>
    </lineage>
</organism>
<dbReference type="PROSITE" id="PS00108">
    <property type="entry name" value="PROTEIN_KINASE_ST"/>
    <property type="match status" value="1"/>
</dbReference>
<dbReference type="Pfam" id="PF00069">
    <property type="entry name" value="Pkinase"/>
    <property type="match status" value="1"/>
</dbReference>
<dbReference type="Proteomes" id="UP000232323">
    <property type="component" value="Unassembled WGS sequence"/>
</dbReference>
<dbReference type="EMBL" id="BEGY01000033">
    <property type="protein sequence ID" value="GAX78594.1"/>
    <property type="molecule type" value="Genomic_DNA"/>
</dbReference>
<comment type="caution">
    <text evidence="4">The sequence shown here is derived from an EMBL/GenBank/DDBJ whole genome shotgun (WGS) entry which is preliminary data.</text>
</comment>
<dbReference type="InterPro" id="IPR000719">
    <property type="entry name" value="Prot_kinase_dom"/>
</dbReference>
<evidence type="ECO:0000256" key="1">
    <source>
        <dbReference type="ARBA" id="ARBA00022741"/>
    </source>
</evidence>
<dbReference type="InterPro" id="IPR011009">
    <property type="entry name" value="Kinase-like_dom_sf"/>
</dbReference>
<dbReference type="SUPFAM" id="SSF56112">
    <property type="entry name" value="Protein kinase-like (PK-like)"/>
    <property type="match status" value="1"/>
</dbReference>
<name>A0A250X686_9CHLO</name>
<evidence type="ECO:0000259" key="3">
    <source>
        <dbReference type="PROSITE" id="PS50011"/>
    </source>
</evidence>
<dbReference type="GO" id="GO:0004674">
    <property type="term" value="F:protein serine/threonine kinase activity"/>
    <property type="evidence" value="ECO:0007669"/>
    <property type="project" value="TreeGrafter"/>
</dbReference>
<keyword evidence="1" id="KW-0547">Nucleotide-binding</keyword>
<sequence>MGVTISSNKGTLVTAPSVDIVKEKTSSIHNDEGAYLGTYSVIKLLGAGTEGEAYLVEDDDGKKWALKVVRLPLPKRMVQAMIREIQLQSELGEGHVNIISAEELVLTSHYIGLVIEWAPGGSLTDLITNKFNECQGVGLLMPEHEVRYLFRQIVNAVEYMHRHHVAHRDLKLDNTLLTPPYPPYNKNPPYIKLCDFGFAREWNQTAQFSTVIGTPDYMAPQVLEASGKKRQYDGAKADVWAMGVLLCVMMIGKFPFEGDTVSTTSIPDPLKQIWLQQHKKQWYDNALLQDQLKYMSPEVRDLLDKMFEVNESKRLDVKDIKTHPWMMKKMPPDLEAASVKMEREQVDVARKVEAGHFNCKLRDAAVQELIENSSSPEFREQSSKSGAPTTKFEILSRIKLRTVMEAYPKFDKMSVHAMLKPKRPMRGR</sequence>
<dbReference type="AlphaFoldDB" id="A0A250X686"/>
<keyword evidence="2" id="KW-0067">ATP-binding</keyword>
<dbReference type="SMART" id="SM00220">
    <property type="entry name" value="S_TKc"/>
    <property type="match status" value="1"/>
</dbReference>
<accession>A0A250X686</accession>
<keyword evidence="5" id="KW-1185">Reference proteome</keyword>
<dbReference type="STRING" id="1157962.A0A250X686"/>
<dbReference type="GO" id="GO:0005737">
    <property type="term" value="C:cytoplasm"/>
    <property type="evidence" value="ECO:0007669"/>
    <property type="project" value="TreeGrafter"/>
</dbReference>
<gene>
    <name evidence="4" type="ORF">CEUSTIGMA_g6033.t1</name>
</gene>
<dbReference type="GO" id="GO:0005524">
    <property type="term" value="F:ATP binding"/>
    <property type="evidence" value="ECO:0007669"/>
    <property type="project" value="UniProtKB-KW"/>
</dbReference>
<feature type="domain" description="Protein kinase" evidence="3">
    <location>
        <begin position="39"/>
        <end position="326"/>
    </location>
</feature>
<dbReference type="PANTHER" id="PTHR24346">
    <property type="entry name" value="MAP/MICROTUBULE AFFINITY-REGULATING KINASE"/>
    <property type="match status" value="1"/>
</dbReference>
<dbReference type="InterPro" id="IPR008271">
    <property type="entry name" value="Ser/Thr_kinase_AS"/>
</dbReference>
<protein>
    <recommendedName>
        <fullName evidence="3">Protein kinase domain-containing protein</fullName>
    </recommendedName>
</protein>